<keyword evidence="1" id="KW-1133">Transmembrane helix</keyword>
<keyword evidence="1" id="KW-0472">Membrane</keyword>
<dbReference type="EMBL" id="JBHLTP010000011">
    <property type="protein sequence ID" value="MFC0524491.1"/>
    <property type="molecule type" value="Genomic_DNA"/>
</dbReference>
<evidence type="ECO:0000313" key="3">
    <source>
        <dbReference type="Proteomes" id="UP001589836"/>
    </source>
</evidence>
<protein>
    <recommendedName>
        <fullName evidence="4">DUF4083 domain-containing protein</fullName>
    </recommendedName>
</protein>
<comment type="caution">
    <text evidence="2">The sequence shown here is derived from an EMBL/GenBank/DDBJ whole genome shotgun (WGS) entry which is preliminary data.</text>
</comment>
<evidence type="ECO:0008006" key="4">
    <source>
        <dbReference type="Google" id="ProtNLM"/>
    </source>
</evidence>
<keyword evidence="3" id="KW-1185">Reference proteome</keyword>
<gene>
    <name evidence="2" type="ORF">ACFFGV_13025</name>
</gene>
<name>A0ABV6LQ24_9BACI</name>
<evidence type="ECO:0000313" key="2">
    <source>
        <dbReference type="EMBL" id="MFC0524491.1"/>
    </source>
</evidence>
<organism evidence="2 3">
    <name type="scientific">Pontibacillus salicampi</name>
    <dbReference type="NCBI Taxonomy" id="1449801"/>
    <lineage>
        <taxon>Bacteria</taxon>
        <taxon>Bacillati</taxon>
        <taxon>Bacillota</taxon>
        <taxon>Bacilli</taxon>
        <taxon>Bacillales</taxon>
        <taxon>Bacillaceae</taxon>
        <taxon>Pontibacillus</taxon>
    </lineage>
</organism>
<feature type="transmembrane region" description="Helical" evidence="1">
    <location>
        <begin position="6"/>
        <end position="23"/>
    </location>
</feature>
<proteinExistence type="predicted"/>
<sequence length="53" mass="6243">MDVVGSILVLLPLILIAFVIRWVRIIKQNTDKQVQQNEIIIDYLRKNKLHDES</sequence>
<accession>A0ABV6LQ24</accession>
<reference evidence="2 3" key="1">
    <citation type="submission" date="2024-09" db="EMBL/GenBank/DDBJ databases">
        <authorList>
            <person name="Sun Q."/>
            <person name="Mori K."/>
        </authorList>
    </citation>
    <scope>NUCLEOTIDE SEQUENCE [LARGE SCALE GENOMIC DNA]</scope>
    <source>
        <strain evidence="2 3">NCAIM B.02529</strain>
    </source>
</reference>
<evidence type="ECO:0000256" key="1">
    <source>
        <dbReference type="SAM" id="Phobius"/>
    </source>
</evidence>
<keyword evidence="1" id="KW-0812">Transmembrane</keyword>
<dbReference type="Proteomes" id="UP001589836">
    <property type="component" value="Unassembled WGS sequence"/>
</dbReference>